<dbReference type="SUPFAM" id="SSF51430">
    <property type="entry name" value="NAD(P)-linked oxidoreductase"/>
    <property type="match status" value="1"/>
</dbReference>
<dbReference type="InterPro" id="IPR023210">
    <property type="entry name" value="NADP_OxRdtase_dom"/>
</dbReference>
<dbReference type="AlphaFoldDB" id="A0A926DDN7"/>
<dbReference type="Proteomes" id="UP000620366">
    <property type="component" value="Unassembled WGS sequence"/>
</dbReference>
<comment type="caution">
    <text evidence="5">The sequence shown here is derived from an EMBL/GenBank/DDBJ whole genome shotgun (WGS) entry which is preliminary data.</text>
</comment>
<dbReference type="Pfam" id="PF13187">
    <property type="entry name" value="Fer4_9"/>
    <property type="match status" value="1"/>
</dbReference>
<accession>A0A926DDN7</accession>
<keyword evidence="6" id="KW-1185">Reference proteome</keyword>
<dbReference type="InterPro" id="IPR017896">
    <property type="entry name" value="4Fe4S_Fe-S-bd"/>
</dbReference>
<feature type="domain" description="4Fe-4S ferredoxin-type" evidence="4">
    <location>
        <begin position="336"/>
        <end position="364"/>
    </location>
</feature>
<keyword evidence="3" id="KW-0411">Iron-sulfur</keyword>
<evidence type="ECO:0000256" key="1">
    <source>
        <dbReference type="ARBA" id="ARBA00022723"/>
    </source>
</evidence>
<dbReference type="EMBL" id="JACRSP010000002">
    <property type="protein sequence ID" value="MBC8535884.1"/>
    <property type="molecule type" value="Genomic_DNA"/>
</dbReference>
<dbReference type="RefSeq" id="WP_249299626.1">
    <property type="nucleotide sequence ID" value="NZ_JACRSP010000002.1"/>
</dbReference>
<gene>
    <name evidence="5" type="ORF">H8695_04155</name>
</gene>
<evidence type="ECO:0000256" key="3">
    <source>
        <dbReference type="ARBA" id="ARBA00023014"/>
    </source>
</evidence>
<dbReference type="PANTHER" id="PTHR43312:SF2">
    <property type="entry name" value="OXIDOREDUCTASE"/>
    <property type="match status" value="1"/>
</dbReference>
<organism evidence="5 6">
    <name type="scientific">Feifania hominis</name>
    <dbReference type="NCBI Taxonomy" id="2763660"/>
    <lineage>
        <taxon>Bacteria</taxon>
        <taxon>Bacillati</taxon>
        <taxon>Bacillota</taxon>
        <taxon>Clostridia</taxon>
        <taxon>Eubacteriales</taxon>
        <taxon>Feifaniaceae</taxon>
        <taxon>Feifania</taxon>
    </lineage>
</organism>
<dbReference type="InterPro" id="IPR053135">
    <property type="entry name" value="AKR2_Oxidoreductase"/>
</dbReference>
<dbReference type="GO" id="GO:0046872">
    <property type="term" value="F:metal ion binding"/>
    <property type="evidence" value="ECO:0007669"/>
    <property type="project" value="UniProtKB-KW"/>
</dbReference>
<sequence>MEKRIFAAGAEELSLLGFGSMRLPQRSEDPTDIDEALATRMFDYAIENGVNYFDTAYPYHRGESERFVGRTLSRHPRDSYHLASKMPTWLVKSEADLERIFNEQLEKCRVDYFDFYLAHNLNVDYYDILRRTGIYEFMSRKKKEGKIRHLGFSFHDRPELLTRIVEEHEWDFAQIQLNYLDWELQNAARQYEILTDHGLPVVVMEPVRGGTLATLSESACQILRAADPSASPASWAIRFAASLPNVMTVLSGMSNMEQVQDNVATMNAFFPLTEREREVIAEALHAFKLASTIPCTGCRYCMDCPAGVDIPGVFATYNQYCINKNAIAFETGYDVLGAEHQASHCVNCKACLPKCPQHIAIPDRLREIDQTAKKLFSQT</sequence>
<dbReference type="InterPro" id="IPR017900">
    <property type="entry name" value="4Fe4S_Fe_S_CS"/>
</dbReference>
<dbReference type="CDD" id="cd19096">
    <property type="entry name" value="AKR_Fe-S_oxidoreductase"/>
    <property type="match status" value="1"/>
</dbReference>
<evidence type="ECO:0000313" key="5">
    <source>
        <dbReference type="EMBL" id="MBC8535884.1"/>
    </source>
</evidence>
<protein>
    <submittedName>
        <fullName evidence="5">Aldo/keto reductase</fullName>
    </submittedName>
</protein>
<evidence type="ECO:0000256" key="2">
    <source>
        <dbReference type="ARBA" id="ARBA00023004"/>
    </source>
</evidence>
<proteinExistence type="predicted"/>
<name>A0A926DDN7_9FIRM</name>
<dbReference type="Pfam" id="PF00248">
    <property type="entry name" value="Aldo_ket_red"/>
    <property type="match status" value="1"/>
</dbReference>
<dbReference type="InterPro" id="IPR036812">
    <property type="entry name" value="NAD(P)_OxRdtase_dom_sf"/>
</dbReference>
<keyword evidence="2" id="KW-0408">Iron</keyword>
<evidence type="ECO:0000259" key="4">
    <source>
        <dbReference type="PROSITE" id="PS51379"/>
    </source>
</evidence>
<dbReference type="PROSITE" id="PS00198">
    <property type="entry name" value="4FE4S_FER_1"/>
    <property type="match status" value="1"/>
</dbReference>
<dbReference type="PROSITE" id="PS51379">
    <property type="entry name" value="4FE4S_FER_2"/>
    <property type="match status" value="1"/>
</dbReference>
<keyword evidence="1" id="KW-0479">Metal-binding</keyword>
<evidence type="ECO:0000313" key="6">
    <source>
        <dbReference type="Proteomes" id="UP000620366"/>
    </source>
</evidence>
<dbReference type="SUPFAM" id="SSF46548">
    <property type="entry name" value="alpha-helical ferredoxin"/>
    <property type="match status" value="1"/>
</dbReference>
<reference evidence="5" key="1">
    <citation type="submission" date="2020-08" db="EMBL/GenBank/DDBJ databases">
        <title>Genome public.</title>
        <authorList>
            <person name="Liu C."/>
            <person name="Sun Q."/>
        </authorList>
    </citation>
    <scope>NUCLEOTIDE SEQUENCE</scope>
    <source>
        <strain evidence="5">BX7</strain>
    </source>
</reference>
<dbReference type="PANTHER" id="PTHR43312">
    <property type="entry name" value="D-THREO-ALDOSE 1-DEHYDROGENASE"/>
    <property type="match status" value="1"/>
</dbReference>
<dbReference type="Gene3D" id="3.20.20.100">
    <property type="entry name" value="NADP-dependent oxidoreductase domain"/>
    <property type="match status" value="1"/>
</dbReference>
<dbReference type="GO" id="GO:0051536">
    <property type="term" value="F:iron-sulfur cluster binding"/>
    <property type="evidence" value="ECO:0007669"/>
    <property type="project" value="UniProtKB-KW"/>
</dbReference>